<dbReference type="PROSITE" id="PS51257">
    <property type="entry name" value="PROKAR_LIPOPROTEIN"/>
    <property type="match status" value="1"/>
</dbReference>
<evidence type="ECO:0000313" key="3">
    <source>
        <dbReference type="EMBL" id="PSR75261.1"/>
    </source>
</evidence>
<dbReference type="OrthoDB" id="2756573at2759"/>
<sequence>MPEKQLHSLRTLLDGVATSANPPSLQSCLKPHLTPLRLSLNFMTTLAAYEYIITFNQEVTMIWRRKWSIVTWIFMANRYLMMSSAIWDSTPPTAEWVRKFIKVSKSLNSCFPTRVEPILISRFLLNLRQVGVEVDPVNSTQDASTSRFSGPGFRVPTLESILMVGNMGEDLDHGPAELEDTETTDVDEGVDPLDSYTEVPSGESI</sequence>
<evidence type="ECO:0000259" key="2">
    <source>
        <dbReference type="Pfam" id="PF20151"/>
    </source>
</evidence>
<comment type="caution">
    <text evidence="3">The sequence shown here is derived from an EMBL/GenBank/DDBJ whole genome shotgun (WGS) entry which is preliminary data.</text>
</comment>
<dbReference type="Proteomes" id="UP000186601">
    <property type="component" value="Unassembled WGS sequence"/>
</dbReference>
<dbReference type="InterPro" id="IPR045340">
    <property type="entry name" value="DUF6533"/>
</dbReference>
<feature type="compositionally biased region" description="Acidic residues" evidence="1">
    <location>
        <begin position="177"/>
        <end position="191"/>
    </location>
</feature>
<evidence type="ECO:0000256" key="1">
    <source>
        <dbReference type="SAM" id="MobiDB-lite"/>
    </source>
</evidence>
<feature type="region of interest" description="Disordered" evidence="1">
    <location>
        <begin position="169"/>
        <end position="205"/>
    </location>
</feature>
<name>A0A2R6NRE7_9APHY</name>
<evidence type="ECO:0000313" key="4">
    <source>
        <dbReference type="Proteomes" id="UP000186601"/>
    </source>
</evidence>
<reference evidence="3 4" key="1">
    <citation type="submission" date="2018-02" db="EMBL/GenBank/DDBJ databases">
        <title>Genome sequence of the basidiomycete white-rot fungus Phlebia centrifuga.</title>
        <authorList>
            <person name="Granchi Z."/>
            <person name="Peng M."/>
            <person name="de Vries R.P."/>
            <person name="Hilden K."/>
            <person name="Makela M.R."/>
            <person name="Grigoriev I."/>
            <person name="Riley R."/>
        </authorList>
    </citation>
    <scope>NUCLEOTIDE SEQUENCE [LARGE SCALE GENOMIC DNA]</scope>
    <source>
        <strain evidence="3 4">FBCC195</strain>
    </source>
</reference>
<organism evidence="3 4">
    <name type="scientific">Hermanssonia centrifuga</name>
    <dbReference type="NCBI Taxonomy" id="98765"/>
    <lineage>
        <taxon>Eukaryota</taxon>
        <taxon>Fungi</taxon>
        <taxon>Dikarya</taxon>
        <taxon>Basidiomycota</taxon>
        <taxon>Agaricomycotina</taxon>
        <taxon>Agaricomycetes</taxon>
        <taxon>Polyporales</taxon>
        <taxon>Meruliaceae</taxon>
        <taxon>Hermanssonia</taxon>
    </lineage>
</organism>
<dbReference type="Pfam" id="PF20151">
    <property type="entry name" value="DUF6533"/>
    <property type="match status" value="1"/>
</dbReference>
<proteinExistence type="predicted"/>
<feature type="domain" description="DUF6533" evidence="2">
    <location>
        <begin position="44"/>
        <end position="82"/>
    </location>
</feature>
<gene>
    <name evidence="3" type="ORF">PHLCEN_2v9227</name>
</gene>
<protein>
    <recommendedName>
        <fullName evidence="2">DUF6533 domain-containing protein</fullName>
    </recommendedName>
</protein>
<keyword evidence="4" id="KW-1185">Reference proteome</keyword>
<dbReference type="AlphaFoldDB" id="A0A2R6NRE7"/>
<accession>A0A2R6NRE7</accession>
<dbReference type="EMBL" id="MLYV02000910">
    <property type="protein sequence ID" value="PSR75261.1"/>
    <property type="molecule type" value="Genomic_DNA"/>
</dbReference>